<dbReference type="Proteomes" id="UP000225963">
    <property type="component" value="Segment"/>
</dbReference>
<reference evidence="2" key="1">
    <citation type="submission" date="2015-11" db="EMBL/GenBank/DDBJ databases">
        <authorList>
            <person name="Sharaf A."/>
            <person name="Marie M.E."/>
            <person name="Esson H."/>
            <person name="El-Afifi I.S."/>
            <person name="Hammad M.A."/>
        </authorList>
    </citation>
    <scope>NUCLEOTIDE SEQUENCE [LARGE SCALE GENOMIC DNA]</scope>
</reference>
<sequence length="79" mass="9357">MAKYREGDKFQHREGRDSVDLTILFVPPLDGKGVQYYLCTVLSGYYDNAKHPFLSLKPEMDIDHFFERRTQPFEWGELI</sequence>
<dbReference type="EMBL" id="KT995480">
    <property type="protein sequence ID" value="ALO79444.1"/>
    <property type="molecule type" value="Genomic_DNA"/>
</dbReference>
<name>A0A0S2MU79_9CAUD</name>
<gene>
    <name evidence="1" type="ORF">BM10_23</name>
</gene>
<protein>
    <submittedName>
        <fullName evidence="1">Uncharacterized protein</fullName>
    </submittedName>
</protein>
<dbReference type="OrthoDB" id="37605at10239"/>
<evidence type="ECO:0000313" key="2">
    <source>
        <dbReference type="Proteomes" id="UP000225963"/>
    </source>
</evidence>
<proteinExistence type="predicted"/>
<organism evidence="1 2">
    <name type="scientific">Bacillus phage BM15</name>
    <dbReference type="NCBI Taxonomy" id="1755680"/>
    <lineage>
        <taxon>Viruses</taxon>
        <taxon>Duplodnaviria</taxon>
        <taxon>Heunggongvirae</taxon>
        <taxon>Uroviricota</taxon>
        <taxon>Caudoviricetes</taxon>
        <taxon>Herelleviridae</taxon>
        <taxon>Bastillevirinae</taxon>
        <taxon>Caeruleovirus</taxon>
        <taxon>Caeruleovirus BM15</taxon>
    </lineage>
</organism>
<accession>A0A0S2MU79</accession>
<keyword evidence="2" id="KW-1185">Reference proteome</keyword>
<evidence type="ECO:0000313" key="1">
    <source>
        <dbReference type="EMBL" id="ALO79444.1"/>
    </source>
</evidence>